<dbReference type="EMBL" id="BMCP01000005">
    <property type="protein sequence ID" value="GGE51936.1"/>
    <property type="molecule type" value="Genomic_DNA"/>
</dbReference>
<reference evidence="1" key="1">
    <citation type="journal article" date="2014" name="Int. J. Syst. Evol. Microbiol.">
        <title>Complete genome sequence of Corynebacterium casei LMG S-19264T (=DSM 44701T), isolated from a smear-ripened cheese.</title>
        <authorList>
            <consortium name="US DOE Joint Genome Institute (JGI-PGF)"/>
            <person name="Walter F."/>
            <person name="Albersmeier A."/>
            <person name="Kalinowski J."/>
            <person name="Ruckert C."/>
        </authorList>
    </citation>
    <scope>NUCLEOTIDE SEQUENCE</scope>
    <source>
        <strain evidence="1">CCM 7684</strain>
    </source>
</reference>
<comment type="caution">
    <text evidence="1">The sequence shown here is derived from an EMBL/GenBank/DDBJ whole genome shotgun (WGS) entry which is preliminary data.</text>
</comment>
<dbReference type="RefSeq" id="WP_188410761.1">
    <property type="nucleotide sequence ID" value="NZ_BMCP01000005.1"/>
</dbReference>
<organism evidence="1 2">
    <name type="scientific">Agaricicola taiwanensis</name>
    <dbReference type="NCBI Taxonomy" id="591372"/>
    <lineage>
        <taxon>Bacteria</taxon>
        <taxon>Pseudomonadati</taxon>
        <taxon>Pseudomonadota</taxon>
        <taxon>Alphaproteobacteria</taxon>
        <taxon>Rhodobacterales</taxon>
        <taxon>Paracoccaceae</taxon>
        <taxon>Agaricicola</taxon>
    </lineage>
</organism>
<dbReference type="AlphaFoldDB" id="A0A8J2YM24"/>
<sequence length="75" mass="8368">MTSSFAIPSFTSQGFQVSTGRVAGPLEKPSAKEEFLDYARMTPAERMRDAILKELGLTEEDLEGMEPEARKAMKR</sequence>
<evidence type="ECO:0000313" key="2">
    <source>
        <dbReference type="Proteomes" id="UP000602745"/>
    </source>
</evidence>
<reference evidence="1" key="2">
    <citation type="submission" date="2020-09" db="EMBL/GenBank/DDBJ databases">
        <authorList>
            <person name="Sun Q."/>
            <person name="Sedlacek I."/>
        </authorList>
    </citation>
    <scope>NUCLEOTIDE SEQUENCE</scope>
    <source>
        <strain evidence="1">CCM 7684</strain>
    </source>
</reference>
<name>A0A8J2YM24_9RHOB</name>
<keyword evidence="2" id="KW-1185">Reference proteome</keyword>
<evidence type="ECO:0000313" key="1">
    <source>
        <dbReference type="EMBL" id="GGE51936.1"/>
    </source>
</evidence>
<gene>
    <name evidence="1" type="ORF">GCM10007276_31270</name>
</gene>
<dbReference type="Proteomes" id="UP000602745">
    <property type="component" value="Unassembled WGS sequence"/>
</dbReference>
<accession>A0A8J2YM24</accession>
<proteinExistence type="predicted"/>
<protein>
    <submittedName>
        <fullName evidence="1">Uncharacterized protein</fullName>
    </submittedName>
</protein>